<evidence type="ECO:0000256" key="5">
    <source>
        <dbReference type="ARBA" id="ARBA00022989"/>
    </source>
</evidence>
<evidence type="ECO:0000256" key="2">
    <source>
        <dbReference type="ARBA" id="ARBA00009045"/>
    </source>
</evidence>
<feature type="transmembrane region" description="Helical" evidence="7">
    <location>
        <begin position="160"/>
        <end position="181"/>
    </location>
</feature>
<keyword evidence="5 7" id="KW-1133">Transmembrane helix</keyword>
<dbReference type="EMBL" id="MJUW02000116">
    <property type="protein sequence ID" value="OQD44795.1"/>
    <property type="molecule type" value="Genomic_DNA"/>
</dbReference>
<feature type="transmembrane region" description="Helical" evidence="7">
    <location>
        <begin position="188"/>
        <end position="205"/>
    </location>
</feature>
<comment type="caution">
    <text evidence="9">The sequence shown here is derived from an EMBL/GenBank/DDBJ whole genome shotgun (WGS) entry which is preliminary data.</text>
</comment>
<comment type="subcellular location">
    <subcellularLocation>
        <location evidence="1">Membrane</location>
        <topology evidence="1">Multi-pass membrane protein</topology>
    </subcellularLocation>
</comment>
<dbReference type="GO" id="GO:0016020">
    <property type="term" value="C:membrane"/>
    <property type="evidence" value="ECO:0007669"/>
    <property type="project" value="UniProtKB-SubCell"/>
</dbReference>
<evidence type="ECO:0000313" key="10">
    <source>
        <dbReference type="Proteomes" id="UP000242219"/>
    </source>
</evidence>
<organism evidence="9 10">
    <name type="scientific">Candidatus Brocadia sapporoensis</name>
    <dbReference type="NCBI Taxonomy" id="392547"/>
    <lineage>
        <taxon>Bacteria</taxon>
        <taxon>Pseudomonadati</taxon>
        <taxon>Planctomycetota</taxon>
        <taxon>Candidatus Brocadiia</taxon>
        <taxon>Candidatus Brocadiales</taxon>
        <taxon>Candidatus Brocadiaceae</taxon>
        <taxon>Candidatus Brocadia</taxon>
    </lineage>
</organism>
<feature type="domain" description="Peptidase S54 rhomboid" evidence="8">
    <location>
        <begin position="89"/>
        <end position="226"/>
    </location>
</feature>
<evidence type="ECO:0000256" key="3">
    <source>
        <dbReference type="ARBA" id="ARBA00022692"/>
    </source>
</evidence>
<feature type="transmembrane region" description="Helical" evidence="7">
    <location>
        <begin position="211"/>
        <end position="229"/>
    </location>
</feature>
<gene>
    <name evidence="9" type="ORF">BIY37_11845</name>
</gene>
<sequence>MNNRLNFGISIGSKWTRIIKALIIANVSVFVLQLLFSTVSLQWSPQLLNILTDEQLGRTSSYPWYYPAPDKFTKLFWLYPPDTMGHLWLWQFFSYMFLHSTTDPWHLIFNMLGLWMFGSAVERVLGPRRFLTLYFTAGIFAGICCCIFTPGTPILGASGAIFAIEVAFAMCFPNSTVFFYFFPIKAKYLVMIFAGFTIFSCIIPRPGNVAHFAHLGGLVYGFLFVRYSYRVEGFLRRWQVLQQKKEFIKDQELRTKVDEILDKVNREGLRNLTWRERNFLRSASKRYKKNKELKMWEKL</sequence>
<feature type="transmembrane region" description="Helical" evidence="7">
    <location>
        <begin position="133"/>
        <end position="154"/>
    </location>
</feature>
<evidence type="ECO:0000256" key="7">
    <source>
        <dbReference type="SAM" id="Phobius"/>
    </source>
</evidence>
<dbReference type="Gene3D" id="1.20.1540.10">
    <property type="entry name" value="Rhomboid-like"/>
    <property type="match status" value="1"/>
</dbReference>
<evidence type="ECO:0000313" key="9">
    <source>
        <dbReference type="EMBL" id="OQD44795.1"/>
    </source>
</evidence>
<evidence type="ECO:0000256" key="6">
    <source>
        <dbReference type="ARBA" id="ARBA00023136"/>
    </source>
</evidence>
<dbReference type="SUPFAM" id="SSF144091">
    <property type="entry name" value="Rhomboid-like"/>
    <property type="match status" value="1"/>
</dbReference>
<reference evidence="9 10" key="1">
    <citation type="journal article" date="2016" name="Genome Announc.">
        <title>Draft Genome Sequence of the Anaerobic Ammonium-Oxidizing Bacterium 'Candidatus Brocadia sp. 40'.</title>
        <authorList>
            <person name="Ali M."/>
            <person name="Haroon M.F."/>
            <person name="Narita Y."/>
            <person name="Zhang L."/>
            <person name="Rangel Shaw D."/>
            <person name="Okabe S."/>
            <person name="Saikaly P.E."/>
        </authorList>
    </citation>
    <scope>NUCLEOTIDE SEQUENCE [LARGE SCALE GENOMIC DNA]</scope>
    <source>
        <strain evidence="9 10">40</strain>
    </source>
</reference>
<keyword evidence="4" id="KW-0378">Hydrolase</keyword>
<name>A0A1V6LXD2_9BACT</name>
<proteinExistence type="inferred from homology"/>
<dbReference type="AlphaFoldDB" id="A0A1V6LXD2"/>
<dbReference type="Pfam" id="PF01694">
    <property type="entry name" value="Rhomboid"/>
    <property type="match status" value="1"/>
</dbReference>
<dbReference type="GO" id="GO:0004252">
    <property type="term" value="F:serine-type endopeptidase activity"/>
    <property type="evidence" value="ECO:0007669"/>
    <property type="project" value="InterPro"/>
</dbReference>
<feature type="transmembrane region" description="Helical" evidence="7">
    <location>
        <begin position="21"/>
        <end position="43"/>
    </location>
</feature>
<accession>A0A1V6LXD2</accession>
<evidence type="ECO:0000256" key="1">
    <source>
        <dbReference type="ARBA" id="ARBA00004141"/>
    </source>
</evidence>
<feature type="transmembrane region" description="Helical" evidence="7">
    <location>
        <begin position="104"/>
        <end position="121"/>
    </location>
</feature>
<dbReference type="PANTHER" id="PTHR43731:SF14">
    <property type="entry name" value="PRESENILIN-ASSOCIATED RHOMBOID-LIKE PROTEIN, MITOCHONDRIAL"/>
    <property type="match status" value="1"/>
</dbReference>
<evidence type="ECO:0000259" key="8">
    <source>
        <dbReference type="Pfam" id="PF01694"/>
    </source>
</evidence>
<dbReference type="PANTHER" id="PTHR43731">
    <property type="entry name" value="RHOMBOID PROTEASE"/>
    <property type="match status" value="1"/>
</dbReference>
<comment type="similarity">
    <text evidence="2">Belongs to the peptidase S54 family.</text>
</comment>
<keyword evidence="10" id="KW-1185">Reference proteome</keyword>
<keyword evidence="6 7" id="KW-0472">Membrane</keyword>
<dbReference type="InterPro" id="IPR035952">
    <property type="entry name" value="Rhomboid-like_sf"/>
</dbReference>
<keyword evidence="3 7" id="KW-0812">Transmembrane</keyword>
<protein>
    <recommendedName>
        <fullName evidence="8">Peptidase S54 rhomboid domain-containing protein</fullName>
    </recommendedName>
</protein>
<dbReference type="InterPro" id="IPR022764">
    <property type="entry name" value="Peptidase_S54_rhomboid_dom"/>
</dbReference>
<evidence type="ECO:0000256" key="4">
    <source>
        <dbReference type="ARBA" id="ARBA00022801"/>
    </source>
</evidence>
<dbReference type="Proteomes" id="UP000242219">
    <property type="component" value="Unassembled WGS sequence"/>
</dbReference>
<dbReference type="InterPro" id="IPR050925">
    <property type="entry name" value="Rhomboid_protease_S54"/>
</dbReference>
<dbReference type="RefSeq" id="WP_070068041.1">
    <property type="nucleotide sequence ID" value="NZ_MJUW02000116.1"/>
</dbReference>